<dbReference type="Gene3D" id="1.50.10.150">
    <property type="entry name" value="Voltage-dependent anion channel"/>
    <property type="match status" value="1"/>
</dbReference>
<evidence type="ECO:0000256" key="2">
    <source>
        <dbReference type="ARBA" id="ARBA00022692"/>
    </source>
</evidence>
<feature type="transmembrane region" description="Helical" evidence="5">
    <location>
        <begin position="93"/>
        <end position="111"/>
    </location>
</feature>
<organism evidence="6 7">
    <name type="scientific">Gynuella sunshinyii YC6258</name>
    <dbReference type="NCBI Taxonomy" id="1445510"/>
    <lineage>
        <taxon>Bacteria</taxon>
        <taxon>Pseudomonadati</taxon>
        <taxon>Pseudomonadota</taxon>
        <taxon>Gammaproteobacteria</taxon>
        <taxon>Oceanospirillales</taxon>
        <taxon>Saccharospirillaceae</taxon>
        <taxon>Gynuella</taxon>
    </lineage>
</organism>
<keyword evidence="4 5" id="KW-0472">Membrane</keyword>
<comment type="subcellular location">
    <subcellularLocation>
        <location evidence="1">Membrane</location>
        <topology evidence="1">Multi-pass membrane protein</topology>
    </subcellularLocation>
</comment>
<reference evidence="6 7" key="1">
    <citation type="submission" date="2014-01" db="EMBL/GenBank/DDBJ databases">
        <title>Full genme sequencing of cellulolytic bacterium Gynuella sunshinyii YC6258T gen. nov., sp. nov.</title>
        <authorList>
            <person name="Khan H."/>
            <person name="Chung E.J."/>
            <person name="Chung Y.R."/>
        </authorList>
    </citation>
    <scope>NUCLEOTIDE SEQUENCE [LARGE SCALE GENOMIC DNA]</scope>
    <source>
        <strain evidence="6 7">YC6258</strain>
    </source>
</reference>
<feature type="transmembrane region" description="Helical" evidence="5">
    <location>
        <begin position="20"/>
        <end position="45"/>
    </location>
</feature>
<dbReference type="KEGG" id="gsn:YC6258_01532"/>
<keyword evidence="2 5" id="KW-0812">Transmembrane</keyword>
<dbReference type="InterPro" id="IPR004695">
    <property type="entry name" value="SLAC1/Mae1/Ssu1/TehA"/>
</dbReference>
<dbReference type="RefSeq" id="WP_044616330.1">
    <property type="nucleotide sequence ID" value="NZ_CP007142.1"/>
</dbReference>
<dbReference type="AlphaFoldDB" id="A0A0C5V207"/>
<dbReference type="STRING" id="1445510.YC6258_01532"/>
<dbReference type="PANTHER" id="PTHR37955">
    <property type="entry name" value="TELLURITE RESISTANCE PROTEIN TEHA"/>
    <property type="match status" value="1"/>
</dbReference>
<evidence type="ECO:0000256" key="4">
    <source>
        <dbReference type="ARBA" id="ARBA00023136"/>
    </source>
</evidence>
<feature type="transmembrane region" description="Helical" evidence="5">
    <location>
        <begin position="234"/>
        <end position="255"/>
    </location>
</feature>
<dbReference type="CDD" id="cd09323">
    <property type="entry name" value="TDT_SLAC1_like"/>
    <property type="match status" value="1"/>
</dbReference>
<dbReference type="HOGENOM" id="CLU_044414_0_0_6"/>
<dbReference type="GO" id="GO:0005886">
    <property type="term" value="C:plasma membrane"/>
    <property type="evidence" value="ECO:0007669"/>
    <property type="project" value="TreeGrafter"/>
</dbReference>
<keyword evidence="7" id="KW-1185">Reference proteome</keyword>
<evidence type="ECO:0000313" key="7">
    <source>
        <dbReference type="Proteomes" id="UP000032266"/>
    </source>
</evidence>
<dbReference type="InterPro" id="IPR038665">
    <property type="entry name" value="Voltage-dep_anion_channel_sf"/>
</dbReference>
<keyword evidence="3 5" id="KW-1133">Transmembrane helix</keyword>
<evidence type="ECO:0000256" key="3">
    <source>
        <dbReference type="ARBA" id="ARBA00022989"/>
    </source>
</evidence>
<dbReference type="Proteomes" id="UP000032266">
    <property type="component" value="Chromosome"/>
</dbReference>
<sequence length="327" mass="37285">MSTHMASTAVTSAQSRLLHFPVSMFAIAMGLAGFAVAWKAVAAMWLPELDIWRYISWLAAAVFVVVLCLYLLKWLRYPAAVREEINHPVKLNFFPTMSIAMLLFATVWMEYTLIARVLWIAALVIQLPLTLFVLSHWIYQPHYTHGHVNPSWFIPVVGNMVVPITGVSLGYHEISWFFFSVGLLFWLVLLTIVMQRLFFLEALPARLTPTLFILMAPPAVGVVAYLALNHELDNFVRILFYVTIFFALLLFINAWRFFQLPFFISSWAYSFPLAAATVACVKMAHIMPGIFIHSLVVLLFGALNIIITWLLYKTLLAIRNRAICQPE</sequence>
<feature type="transmembrane region" description="Helical" evidence="5">
    <location>
        <begin position="151"/>
        <end position="171"/>
    </location>
</feature>
<dbReference type="GO" id="GO:0046583">
    <property type="term" value="F:monoatomic cation efflux transmembrane transporter activity"/>
    <property type="evidence" value="ECO:0007669"/>
    <property type="project" value="TreeGrafter"/>
</dbReference>
<dbReference type="InterPro" id="IPR052951">
    <property type="entry name" value="Tellurite_res_ion_channel"/>
</dbReference>
<accession>A0A0C5V207</accession>
<feature type="transmembrane region" description="Helical" evidence="5">
    <location>
        <begin position="51"/>
        <end position="72"/>
    </location>
</feature>
<dbReference type="PATRIC" id="fig|1445510.3.peg.1498"/>
<gene>
    <name evidence="6" type="ORF">YC6258_01532</name>
</gene>
<proteinExistence type="predicted"/>
<name>A0A0C5V207_9GAMM</name>
<feature type="transmembrane region" description="Helical" evidence="5">
    <location>
        <begin position="117"/>
        <end position="139"/>
    </location>
</feature>
<protein>
    <submittedName>
        <fullName evidence="6">Tellurite resistance protein and related permease</fullName>
    </submittedName>
</protein>
<dbReference type="OrthoDB" id="309023at2"/>
<dbReference type="Pfam" id="PF03595">
    <property type="entry name" value="SLAC1"/>
    <property type="match status" value="1"/>
</dbReference>
<dbReference type="EMBL" id="CP007142">
    <property type="protein sequence ID" value="AJQ93580.1"/>
    <property type="molecule type" value="Genomic_DNA"/>
</dbReference>
<feature type="transmembrane region" description="Helical" evidence="5">
    <location>
        <begin position="290"/>
        <end position="312"/>
    </location>
</feature>
<feature type="transmembrane region" description="Helical" evidence="5">
    <location>
        <begin position="211"/>
        <end position="228"/>
    </location>
</feature>
<dbReference type="PANTHER" id="PTHR37955:SF1">
    <property type="entry name" value="DEP DOMAIN-CONTAINING PROTEIN"/>
    <property type="match status" value="1"/>
</dbReference>
<evidence type="ECO:0000256" key="1">
    <source>
        <dbReference type="ARBA" id="ARBA00004141"/>
    </source>
</evidence>
<evidence type="ECO:0000313" key="6">
    <source>
        <dbReference type="EMBL" id="AJQ93580.1"/>
    </source>
</evidence>
<feature type="transmembrane region" description="Helical" evidence="5">
    <location>
        <begin position="177"/>
        <end position="199"/>
    </location>
</feature>
<evidence type="ECO:0000256" key="5">
    <source>
        <dbReference type="SAM" id="Phobius"/>
    </source>
</evidence>